<evidence type="ECO:0000256" key="1">
    <source>
        <dbReference type="SAM" id="Phobius"/>
    </source>
</evidence>
<dbReference type="Proteomes" id="UP000663292">
    <property type="component" value="Chromosome"/>
</dbReference>
<feature type="transmembrane region" description="Helical" evidence="1">
    <location>
        <begin position="80"/>
        <end position="105"/>
    </location>
</feature>
<evidence type="ECO:0000259" key="2">
    <source>
        <dbReference type="Pfam" id="PF25928"/>
    </source>
</evidence>
<keyword evidence="1" id="KW-0472">Membrane</keyword>
<dbReference type="EMBL" id="CP064791">
    <property type="protein sequence ID" value="QSG15417.1"/>
    <property type="molecule type" value="Genomic_DNA"/>
</dbReference>
<sequence length="396" mass="40265">MPAELLDPALAAADQADVVLETSHSWGDVDAITNVLIDNWYILVGAAAGGAFGAALGALPAFVFTGFLVLAGVAGGGPGVAIGFGPVFGPHISFAGGAAAAAYAAKNGLMESGMDYHNGKDITFALGSRPDILAVGAAFGVFGIVLEELLRQAAIPTDPIAFTVVASAFVHRAVFGYSVLGTVSDKASGRFDMGPFEREEMGNNHNFGDGEKDNSDMLAVEPWLPNMYKWSHVASIGLVAGAVAGYIGLQVAAGGLANLMVVPEGTNLANAPAAPAVFFGFGISAASLIFLNLGVARIPVTHHMTLPGATAFFAVTQTAGNDAILAGVDPIVGLVIAALFGMIGALVGEAGQRIFYAHGGTHVDPPAFAIFVTISLIWVLAMAGVFETAVWVPGGL</sequence>
<feature type="transmembrane region" description="Helical" evidence="1">
    <location>
        <begin position="40"/>
        <end position="73"/>
    </location>
</feature>
<feature type="transmembrane region" description="Helical" evidence="1">
    <location>
        <begin position="323"/>
        <end position="347"/>
    </location>
</feature>
<dbReference type="RefSeq" id="WP_229120689.1">
    <property type="nucleotide sequence ID" value="NZ_CP064791.1"/>
</dbReference>
<reference evidence="3 4" key="1">
    <citation type="submission" date="2020-11" db="EMBL/GenBank/DDBJ databases">
        <title>Carbohydrate-dependent, anaerobic sulfur respiration: A novel catabolism in halophilic archaea.</title>
        <authorList>
            <person name="Sorokin D.Y."/>
            <person name="Messina E."/>
            <person name="Smedile F."/>
            <person name="La Cono V."/>
            <person name="Hallsworth J.E."/>
            <person name="Yakimov M.M."/>
        </authorList>
    </citation>
    <scope>NUCLEOTIDE SEQUENCE [LARGE SCALE GENOMIC DNA]</scope>
    <source>
        <strain evidence="3 4">HSR-Est</strain>
    </source>
</reference>
<feature type="transmembrane region" description="Helical" evidence="1">
    <location>
        <begin position="367"/>
        <end position="392"/>
    </location>
</feature>
<gene>
    <name evidence="3" type="ORF">HSEST_1898</name>
</gene>
<accession>A0A897NRI7</accession>
<proteinExistence type="predicted"/>
<feature type="domain" description="DUF7973" evidence="2">
    <location>
        <begin position="40"/>
        <end position="251"/>
    </location>
</feature>
<dbReference type="Pfam" id="PF25928">
    <property type="entry name" value="DUF7973"/>
    <property type="match status" value="2"/>
</dbReference>
<feature type="transmembrane region" description="Helical" evidence="1">
    <location>
        <begin position="233"/>
        <end position="253"/>
    </location>
</feature>
<keyword evidence="1" id="KW-0812">Transmembrane</keyword>
<feature type="transmembrane region" description="Helical" evidence="1">
    <location>
        <begin position="132"/>
        <end position="150"/>
    </location>
</feature>
<keyword evidence="4" id="KW-1185">Reference proteome</keyword>
<evidence type="ECO:0000313" key="3">
    <source>
        <dbReference type="EMBL" id="QSG15417.1"/>
    </source>
</evidence>
<feature type="domain" description="DUF7973" evidence="2">
    <location>
        <begin position="276"/>
        <end position="393"/>
    </location>
</feature>
<feature type="transmembrane region" description="Helical" evidence="1">
    <location>
        <begin position="273"/>
        <end position="295"/>
    </location>
</feature>
<name>A0A897NRI7_9EURY</name>
<evidence type="ECO:0000313" key="4">
    <source>
        <dbReference type="Proteomes" id="UP000663292"/>
    </source>
</evidence>
<organism evidence="3 4">
    <name type="scientific">Halapricum desulfuricans</name>
    <dbReference type="NCBI Taxonomy" id="2841257"/>
    <lineage>
        <taxon>Archaea</taxon>
        <taxon>Methanobacteriati</taxon>
        <taxon>Methanobacteriota</taxon>
        <taxon>Stenosarchaea group</taxon>
        <taxon>Halobacteria</taxon>
        <taxon>Halobacteriales</taxon>
        <taxon>Haloarculaceae</taxon>
        <taxon>Halapricum</taxon>
    </lineage>
</organism>
<keyword evidence="1" id="KW-1133">Transmembrane helix</keyword>
<dbReference type="InterPro" id="IPR058279">
    <property type="entry name" value="DUF7973"/>
</dbReference>
<dbReference type="AlphaFoldDB" id="A0A897NRI7"/>
<dbReference type="GeneID" id="68858533"/>
<protein>
    <submittedName>
        <fullName evidence="3">Putative membrane protein</fullName>
    </submittedName>
</protein>